<proteinExistence type="predicted"/>
<accession>A0A378I520</accession>
<gene>
    <name evidence="2" type="ORF">NCTC13315_02677</name>
</gene>
<keyword evidence="1" id="KW-0812">Transmembrane</keyword>
<protein>
    <submittedName>
        <fullName evidence="2">Uncharacterized protein</fullName>
    </submittedName>
</protein>
<dbReference type="AlphaFoldDB" id="A0A378I520"/>
<sequence>MGKFSTGMKKYGKTLSASFSLDKEKRKQVPKENKLNHAEKLMLTPVSMITGPLILIPMGLGMTVAGLVVTPISLASKILFGEGGTVAAMGGGLIVGGVVLTGIGAVSPVIDVACIPYNSYKAIKHRHKHKNDSMNPLEGANEELPSSSHVKVREILVEENVQNLAATQPVSVPVPPSHTTQLFSEITAVQVQEEIQPAVNNVVNL</sequence>
<evidence type="ECO:0000313" key="2">
    <source>
        <dbReference type="EMBL" id="STX30113.1"/>
    </source>
</evidence>
<feature type="transmembrane region" description="Helical" evidence="1">
    <location>
        <begin position="86"/>
        <end position="110"/>
    </location>
</feature>
<evidence type="ECO:0000313" key="3">
    <source>
        <dbReference type="Proteomes" id="UP000254968"/>
    </source>
</evidence>
<name>A0A378I520_9GAMM</name>
<keyword evidence="1" id="KW-0472">Membrane</keyword>
<dbReference type="RefSeq" id="WP_131750090.1">
    <property type="nucleotide sequence ID" value="NZ_CAAAHO010000005.1"/>
</dbReference>
<evidence type="ECO:0000256" key="1">
    <source>
        <dbReference type="SAM" id="Phobius"/>
    </source>
</evidence>
<reference evidence="2 3" key="1">
    <citation type="submission" date="2018-06" db="EMBL/GenBank/DDBJ databases">
        <authorList>
            <consortium name="Pathogen Informatics"/>
            <person name="Doyle S."/>
        </authorList>
    </citation>
    <scope>NUCLEOTIDE SEQUENCE [LARGE SCALE GENOMIC DNA]</scope>
    <source>
        <strain evidence="2 3">NCTC13315</strain>
    </source>
</reference>
<keyword evidence="3" id="KW-1185">Reference proteome</keyword>
<dbReference type="Proteomes" id="UP000254968">
    <property type="component" value="Unassembled WGS sequence"/>
</dbReference>
<dbReference type="EMBL" id="UGNV01000001">
    <property type="protein sequence ID" value="STX30113.1"/>
    <property type="molecule type" value="Genomic_DNA"/>
</dbReference>
<feature type="transmembrane region" description="Helical" evidence="1">
    <location>
        <begin position="49"/>
        <end position="74"/>
    </location>
</feature>
<organism evidence="2 3">
    <name type="scientific">Legionella beliardensis</name>
    <dbReference type="NCBI Taxonomy" id="91822"/>
    <lineage>
        <taxon>Bacteria</taxon>
        <taxon>Pseudomonadati</taxon>
        <taxon>Pseudomonadota</taxon>
        <taxon>Gammaproteobacteria</taxon>
        <taxon>Legionellales</taxon>
        <taxon>Legionellaceae</taxon>
        <taxon>Legionella</taxon>
    </lineage>
</organism>
<keyword evidence="1" id="KW-1133">Transmembrane helix</keyword>
<dbReference type="OrthoDB" id="5654459at2"/>